<dbReference type="OrthoDB" id="9776488at2"/>
<feature type="binding site" evidence="11">
    <location>
        <position position="250"/>
    </location>
    <ligand>
        <name>substrate</name>
    </ligand>
</feature>
<feature type="binding site" evidence="11">
    <location>
        <begin position="307"/>
        <end position="309"/>
    </location>
    <ligand>
        <name>substrate</name>
    </ligand>
</feature>
<evidence type="ECO:0000256" key="11">
    <source>
        <dbReference type="PIRSR" id="PIRSR038994-2"/>
    </source>
</evidence>
<evidence type="ECO:0000256" key="8">
    <source>
        <dbReference type="ARBA" id="ARBA00060590"/>
    </source>
</evidence>
<dbReference type="KEGG" id="aun:AWM73_05980"/>
<dbReference type="Gene3D" id="2.30.40.10">
    <property type="entry name" value="Urease, subunit C, domain 1"/>
    <property type="match status" value="1"/>
</dbReference>
<feature type="binding site" evidence="11">
    <location>
        <position position="139"/>
    </location>
    <ligand>
        <name>substrate</name>
    </ligand>
</feature>
<dbReference type="InterPro" id="IPR011059">
    <property type="entry name" value="Metal-dep_hydrolase_composite"/>
</dbReference>
<evidence type="ECO:0000313" key="15">
    <source>
        <dbReference type="EMBL" id="QPS02242.1"/>
    </source>
</evidence>
<dbReference type="Gene3D" id="3.20.20.140">
    <property type="entry name" value="Metal-dependent hydrolases"/>
    <property type="match status" value="1"/>
</dbReference>
<comment type="pathway">
    <text evidence="8">Amino-sugar metabolism; N-acetylneuraminate degradation; D-fructose 6-phosphate from N-acetylneuraminate: step 4/5.</text>
</comment>
<gene>
    <name evidence="15" type="primary">nagA</name>
    <name evidence="15" type="ORF">I6G68_04060</name>
    <name evidence="14" type="ORF">ODY43_08495</name>
</gene>
<reference evidence="15 16" key="1">
    <citation type="submission" date="2020-12" db="EMBL/GenBank/DDBJ databases">
        <title>FDA dAtabase for Regulatory Grade micrObial Sequences (FDA-ARGOS): Supporting development and validation of Infectious Disease Dx tests.</title>
        <authorList>
            <person name="Sproer C."/>
            <person name="Gronow S."/>
            <person name="Severitt S."/>
            <person name="Schroder I."/>
            <person name="Tallon L."/>
            <person name="Sadzewicz L."/>
            <person name="Zhao X."/>
            <person name="Boylan J."/>
            <person name="Ott S."/>
            <person name="Bowen H."/>
            <person name="Vavikolanu K."/>
            <person name="Mehta A."/>
            <person name="Aluvathingal J."/>
            <person name="Nadendla S."/>
            <person name="Lowell S."/>
            <person name="Myers T."/>
            <person name="Yan Y."/>
            <person name="Sichtig H."/>
        </authorList>
    </citation>
    <scope>NUCLEOTIDE SEQUENCE [LARGE SCALE GENOMIC DNA]</scope>
    <source>
        <strain evidence="15 16">FDAARGOS_911</strain>
    </source>
</reference>
<feature type="binding site" evidence="11">
    <location>
        <begin position="218"/>
        <end position="219"/>
    </location>
    <ligand>
        <name>substrate</name>
    </ligand>
</feature>
<evidence type="ECO:0000256" key="4">
    <source>
        <dbReference type="ARBA" id="ARBA00022723"/>
    </source>
</evidence>
<dbReference type="SUPFAM" id="SSF51338">
    <property type="entry name" value="Composite domain of metallo-dependent hydrolases"/>
    <property type="match status" value="1"/>
</dbReference>
<evidence type="ECO:0000313" key="16">
    <source>
        <dbReference type="Proteomes" id="UP000594771"/>
    </source>
</evidence>
<dbReference type="SUPFAM" id="SSF51556">
    <property type="entry name" value="Metallo-dependent hydrolases"/>
    <property type="match status" value="1"/>
</dbReference>
<feature type="binding site" evidence="12">
    <location>
        <position position="194"/>
    </location>
    <ligand>
        <name>Zn(2+)</name>
        <dbReference type="ChEBI" id="CHEBI:29105"/>
    </ligand>
</feature>
<dbReference type="Proteomes" id="UP001069145">
    <property type="component" value="Unassembled WGS sequence"/>
</dbReference>
<dbReference type="InterPro" id="IPR032466">
    <property type="entry name" value="Metal_Hydrolase"/>
</dbReference>
<evidence type="ECO:0000256" key="9">
    <source>
        <dbReference type="PIRNR" id="PIRNR038994"/>
    </source>
</evidence>
<dbReference type="PANTHER" id="PTHR11113:SF14">
    <property type="entry name" value="N-ACETYLGLUCOSAMINE-6-PHOSPHATE DEACETYLASE"/>
    <property type="match status" value="1"/>
</dbReference>
<keyword evidence="5 9" id="KW-0378">Hydrolase</keyword>
<dbReference type="GeneID" id="35766985"/>
<keyword evidence="4 12" id="KW-0479">Metal-binding</keyword>
<dbReference type="InterPro" id="IPR006680">
    <property type="entry name" value="Amidohydro-rel"/>
</dbReference>
<feature type="active site" description="Proton donor/acceptor" evidence="10">
    <location>
        <position position="273"/>
    </location>
</feature>
<dbReference type="Proteomes" id="UP000594771">
    <property type="component" value="Chromosome"/>
</dbReference>
<evidence type="ECO:0000313" key="17">
    <source>
        <dbReference type="Proteomes" id="UP001069145"/>
    </source>
</evidence>
<dbReference type="Pfam" id="PF01979">
    <property type="entry name" value="Amidohydro_1"/>
    <property type="match status" value="1"/>
</dbReference>
<comment type="cofactor">
    <cofactor evidence="12">
        <name>a divalent metal cation</name>
        <dbReference type="ChEBI" id="CHEBI:60240"/>
    </cofactor>
    <text evidence="12">Binds 1 divalent metal cation per subunit.</text>
</comment>
<dbReference type="InterPro" id="IPR003764">
    <property type="entry name" value="GlcNAc_6-P_deAcase"/>
</dbReference>
<dbReference type="FunFam" id="3.20.20.140:FF:000004">
    <property type="entry name" value="N-acetylglucosamine-6-phosphate deacetylase"/>
    <property type="match status" value="1"/>
</dbReference>
<protein>
    <recommendedName>
        <fullName evidence="3">N-acetylglucosamine-6-phosphate deacetylase</fullName>
        <ecNumber evidence="2">3.5.1.25</ecNumber>
    </recommendedName>
</protein>
<evidence type="ECO:0000256" key="1">
    <source>
        <dbReference type="ARBA" id="ARBA00010716"/>
    </source>
</evidence>
<dbReference type="EMBL" id="JAOTML010000011">
    <property type="protein sequence ID" value="MCY3054016.1"/>
    <property type="molecule type" value="Genomic_DNA"/>
</dbReference>
<evidence type="ECO:0000256" key="12">
    <source>
        <dbReference type="PIRSR" id="PIRSR038994-3"/>
    </source>
</evidence>
<feature type="binding site" evidence="11">
    <location>
        <position position="226"/>
    </location>
    <ligand>
        <name>substrate</name>
    </ligand>
</feature>
<dbReference type="GO" id="GO:0046872">
    <property type="term" value="F:metal ion binding"/>
    <property type="evidence" value="ECO:0007669"/>
    <property type="project" value="UniProtKB-KW"/>
</dbReference>
<feature type="binding site" evidence="12">
    <location>
        <position position="215"/>
    </location>
    <ligand>
        <name>Zn(2+)</name>
        <dbReference type="ChEBI" id="CHEBI:29105"/>
    </ligand>
</feature>
<dbReference type="AlphaFoldDB" id="A0A7T2RSL6"/>
<dbReference type="EMBL" id="CP065662">
    <property type="protein sequence ID" value="QPS02242.1"/>
    <property type="molecule type" value="Genomic_DNA"/>
</dbReference>
<sequence>MMKYIKAKAILLADHKDQEAYLIVNDDGTFGQVVKAVPDQAEVIDYSDSILAPGLVDTHIHGFHGYDVMDKDPEGIEAISKGLLSCGVTSWLPTTLTDTSENLTTACQVIAQSKDQVSGAKIRGIFFEGPFFTEEHKGAQNENYMSDPDIEKVKTWLEASQGLLNKLALAPERQGVVDFIPQAEALGVHISLGHSNATYDQAKAAVEAGAHLINHTYNGMSGLHHREPGLVGAALTLDNLYTELICDGFHVQPGAINVVLKARKKSEVVLITDCMRAGGMPEGPSMLGELPVIVKDGAARLVNGGNLAGSILTLAKAVENLVAWNLVSLEEAVQMASYNPARSVGIEDQCGQIKAGLDADFIVLNDQGQLQATYLNGEKVY</sequence>
<feature type="domain" description="Amidohydrolase-related" evidence="13">
    <location>
        <begin position="50"/>
        <end position="379"/>
    </location>
</feature>
<dbReference type="EC" id="3.5.1.25" evidence="2"/>
<keyword evidence="6 9" id="KW-0119">Carbohydrate metabolism</keyword>
<evidence type="ECO:0000256" key="6">
    <source>
        <dbReference type="ARBA" id="ARBA00023277"/>
    </source>
</evidence>
<dbReference type="RefSeq" id="WP_060779082.1">
    <property type="nucleotide sequence ID" value="NZ_CAJHLF010000005.1"/>
</dbReference>
<dbReference type="PANTHER" id="PTHR11113">
    <property type="entry name" value="N-ACETYLGLUCOSAMINE-6-PHOSPHATE DEACETYLASE"/>
    <property type="match status" value="1"/>
</dbReference>
<accession>A0A7T2RSL6</accession>
<reference evidence="14" key="2">
    <citation type="submission" date="2022-09" db="EMBL/GenBank/DDBJ databases">
        <title>Aerococcus urinae taxonomy study.</title>
        <authorList>
            <person name="Christensen J."/>
            <person name="Senneby E."/>
        </authorList>
    </citation>
    <scope>NUCLEOTIDE SEQUENCE</scope>
    <source>
        <strain evidence="14">NLD-066-U95</strain>
    </source>
</reference>
<evidence type="ECO:0000256" key="7">
    <source>
        <dbReference type="ARBA" id="ARBA00047647"/>
    </source>
</evidence>
<evidence type="ECO:0000256" key="3">
    <source>
        <dbReference type="ARBA" id="ARBA00018029"/>
    </source>
</evidence>
<feature type="binding site" evidence="12">
    <location>
        <position position="128"/>
    </location>
    <ligand>
        <name>Zn(2+)</name>
        <dbReference type="ChEBI" id="CHEBI:29105"/>
    </ligand>
</feature>
<comment type="catalytic activity">
    <reaction evidence="7">
        <text>N-acetyl-D-glucosamine 6-phosphate + H2O = D-glucosamine 6-phosphate + acetate</text>
        <dbReference type="Rhea" id="RHEA:22936"/>
        <dbReference type="ChEBI" id="CHEBI:15377"/>
        <dbReference type="ChEBI" id="CHEBI:30089"/>
        <dbReference type="ChEBI" id="CHEBI:57513"/>
        <dbReference type="ChEBI" id="CHEBI:58725"/>
        <dbReference type="EC" id="3.5.1.25"/>
    </reaction>
</comment>
<name>A0A7T2RSL6_9LACT</name>
<dbReference type="CDD" id="cd00854">
    <property type="entry name" value="NagA"/>
    <property type="match status" value="1"/>
</dbReference>
<evidence type="ECO:0000256" key="2">
    <source>
        <dbReference type="ARBA" id="ARBA00011899"/>
    </source>
</evidence>
<evidence type="ECO:0000313" key="14">
    <source>
        <dbReference type="EMBL" id="MCY3054016.1"/>
    </source>
</evidence>
<evidence type="ECO:0000259" key="13">
    <source>
        <dbReference type="Pfam" id="PF01979"/>
    </source>
</evidence>
<keyword evidence="17" id="KW-1185">Reference proteome</keyword>
<comment type="similarity">
    <text evidence="1 9">Belongs to the metallo-dependent hydrolases superfamily. NagA family.</text>
</comment>
<evidence type="ECO:0000256" key="10">
    <source>
        <dbReference type="PIRSR" id="PIRSR038994-1"/>
    </source>
</evidence>
<dbReference type="GO" id="GO:0008448">
    <property type="term" value="F:N-acetylglucosamine-6-phosphate deacetylase activity"/>
    <property type="evidence" value="ECO:0007669"/>
    <property type="project" value="UniProtKB-EC"/>
</dbReference>
<organism evidence="15 16">
    <name type="scientific">Aerococcus urinae</name>
    <dbReference type="NCBI Taxonomy" id="1376"/>
    <lineage>
        <taxon>Bacteria</taxon>
        <taxon>Bacillati</taxon>
        <taxon>Bacillota</taxon>
        <taxon>Bacilli</taxon>
        <taxon>Lactobacillales</taxon>
        <taxon>Aerococcaceae</taxon>
        <taxon>Aerococcus</taxon>
    </lineage>
</organism>
<dbReference type="PIRSF" id="PIRSF038994">
    <property type="entry name" value="NagA"/>
    <property type="match status" value="1"/>
</dbReference>
<dbReference type="NCBIfam" id="TIGR00221">
    <property type="entry name" value="nagA"/>
    <property type="match status" value="1"/>
</dbReference>
<evidence type="ECO:0000256" key="5">
    <source>
        <dbReference type="ARBA" id="ARBA00022801"/>
    </source>
</evidence>
<dbReference type="GO" id="GO:0006046">
    <property type="term" value="P:N-acetylglucosamine catabolic process"/>
    <property type="evidence" value="ECO:0007669"/>
    <property type="project" value="TreeGrafter"/>
</dbReference>
<proteinExistence type="inferred from homology"/>